<evidence type="ECO:0000313" key="4">
    <source>
        <dbReference type="Proteomes" id="UP000246050"/>
    </source>
</evidence>
<evidence type="ECO:0000313" key="3">
    <source>
        <dbReference type="EMBL" id="PWR07591.1"/>
    </source>
</evidence>
<evidence type="ECO:0000256" key="1">
    <source>
        <dbReference type="ARBA" id="ARBA00004328"/>
    </source>
</evidence>
<accession>A0A317CYD6</accession>
<dbReference type="Gene3D" id="3.30.2320.10">
    <property type="entry name" value="hypothetical protein PF0899 domain"/>
    <property type="match status" value="1"/>
</dbReference>
<dbReference type="AlphaFoldDB" id="A0A317CYD6"/>
<proteinExistence type="predicted"/>
<comment type="subcellular location">
    <subcellularLocation>
        <location evidence="1">Virion</location>
    </subcellularLocation>
</comment>
<gene>
    <name evidence="3" type="ORF">DKT69_34530</name>
</gene>
<dbReference type="InterPro" id="IPR024455">
    <property type="entry name" value="Phage_capsid"/>
</dbReference>
<dbReference type="InterPro" id="IPR054612">
    <property type="entry name" value="Phage_capsid-like_C"/>
</dbReference>
<reference evidence="3 4" key="1">
    <citation type="submission" date="2018-05" db="EMBL/GenBank/DDBJ databases">
        <title>Micromonosporas from Atacama Desert.</title>
        <authorList>
            <person name="Carro L."/>
            <person name="Golinska P."/>
            <person name="Klenk H.-P."/>
            <person name="Goodfellow M."/>
        </authorList>
    </citation>
    <scope>NUCLEOTIDE SEQUENCE [LARGE SCALE GENOMIC DNA]</scope>
    <source>
        <strain evidence="3 4">4G51</strain>
    </source>
</reference>
<dbReference type="NCBIfam" id="TIGR01554">
    <property type="entry name" value="major_cap_HK97"/>
    <property type="match status" value="1"/>
</dbReference>
<dbReference type="SUPFAM" id="SSF56563">
    <property type="entry name" value="Major capsid protein gp5"/>
    <property type="match status" value="1"/>
</dbReference>
<dbReference type="Gene3D" id="3.30.2400.10">
    <property type="entry name" value="Major capsid protein gp5"/>
    <property type="match status" value="1"/>
</dbReference>
<name>A0A317CYD6_9ACTN</name>
<comment type="caution">
    <text evidence="3">The sequence shown here is derived from an EMBL/GenBank/DDBJ whole genome shotgun (WGS) entry which is preliminary data.</text>
</comment>
<organism evidence="3 4">
    <name type="scientific">Micromonospora sicca</name>
    <dbReference type="NCBI Taxonomy" id="2202420"/>
    <lineage>
        <taxon>Bacteria</taxon>
        <taxon>Bacillati</taxon>
        <taxon>Actinomycetota</taxon>
        <taxon>Actinomycetes</taxon>
        <taxon>Micromonosporales</taxon>
        <taxon>Micromonosporaceae</taxon>
        <taxon>Micromonospora</taxon>
    </lineage>
</organism>
<dbReference type="EMBL" id="QGKS01000467">
    <property type="protein sequence ID" value="PWR07591.1"/>
    <property type="molecule type" value="Genomic_DNA"/>
</dbReference>
<dbReference type="Proteomes" id="UP000246050">
    <property type="component" value="Unassembled WGS sequence"/>
</dbReference>
<dbReference type="Pfam" id="PF05065">
    <property type="entry name" value="Phage_capsid"/>
    <property type="match status" value="1"/>
</dbReference>
<evidence type="ECO:0000259" key="2">
    <source>
        <dbReference type="Pfam" id="PF05065"/>
    </source>
</evidence>
<feature type="domain" description="Phage capsid-like C-terminal" evidence="2">
    <location>
        <begin position="128"/>
        <end position="398"/>
    </location>
</feature>
<sequence length="402" mass="41386">MLIGESVLTALDNVALHAKRAKLVNNLIQIADNPALSVEARNAAIDTLAPADAEQRTEVAPATVETRAAVEAEQRSAIAANPVGLPGARTEVRAGDLLSAEVRALTGASGMGAVFTPAEQAGYVLDFLAKSSVIIRSGVNVIRTSGDSIVIPHMTSDGTAGAIAEAGTIPLSDPNAEALTAVPRKFAQGTRVPNEILADSKPAALDQLSRSLIRSVGLAYDLSAFEGNGTAPALRGLKSVAGIGTFPVVANGAVLSNLDPIADALGLLAEANADDESAVIVMPPRTWRAILKLKEASGSNKSLIQDSAGSASNGVSRSLFGRPVFLSGNLALNEVEGTSGAVCNSIYVYVPSEVYAVVREDAVFDVNPYVYGATDETLVTAKMRADILVPNPAAVVRVTGVK</sequence>
<protein>
    <submittedName>
        <fullName evidence="3">Phage major capsid protein</fullName>
    </submittedName>
</protein>